<name>A0A1H7WQ97_STIAU</name>
<dbReference type="FunFam" id="3.10.50.40:FF:000006">
    <property type="entry name" value="Peptidyl-prolyl cis-trans isomerase"/>
    <property type="match status" value="1"/>
</dbReference>
<dbReference type="Proteomes" id="UP000182719">
    <property type="component" value="Unassembled WGS sequence"/>
</dbReference>
<dbReference type="GO" id="GO:0003755">
    <property type="term" value="F:peptidyl-prolyl cis-trans isomerase activity"/>
    <property type="evidence" value="ECO:0007669"/>
    <property type="project" value="UniProtKB-UniRule"/>
</dbReference>
<keyword evidence="3 5" id="KW-0697">Rotamase</keyword>
<protein>
    <recommendedName>
        <fullName evidence="6">Peptidyl-prolyl cis-trans isomerase</fullName>
        <ecNumber evidence="6">5.2.1.8</ecNumber>
    </recommendedName>
</protein>
<dbReference type="PANTHER" id="PTHR43811">
    <property type="entry name" value="FKBP-TYPE PEPTIDYL-PROLYL CIS-TRANS ISOMERASE FKPA"/>
    <property type="match status" value="1"/>
</dbReference>
<evidence type="ECO:0000256" key="2">
    <source>
        <dbReference type="ARBA" id="ARBA00006577"/>
    </source>
</evidence>
<dbReference type="SUPFAM" id="SSF54534">
    <property type="entry name" value="FKBP-like"/>
    <property type="match status" value="1"/>
</dbReference>
<dbReference type="AlphaFoldDB" id="A0A1H7WQ97"/>
<evidence type="ECO:0000259" key="7">
    <source>
        <dbReference type="PROSITE" id="PS50059"/>
    </source>
</evidence>
<accession>A0A1H7WQ97</accession>
<dbReference type="PANTHER" id="PTHR43811:SF19">
    <property type="entry name" value="39 KDA FK506-BINDING NUCLEAR PROTEIN"/>
    <property type="match status" value="1"/>
</dbReference>
<comment type="similarity">
    <text evidence="2 6">Belongs to the FKBP-type PPIase family.</text>
</comment>
<dbReference type="OrthoDB" id="9812109at2"/>
<dbReference type="EC" id="5.2.1.8" evidence="6"/>
<dbReference type="Pfam" id="PF00254">
    <property type="entry name" value="FKBP_C"/>
    <property type="match status" value="1"/>
</dbReference>
<evidence type="ECO:0000256" key="4">
    <source>
        <dbReference type="ARBA" id="ARBA00023235"/>
    </source>
</evidence>
<dbReference type="EMBL" id="FOAP01000013">
    <property type="protein sequence ID" value="SEM23672.1"/>
    <property type="molecule type" value="Genomic_DNA"/>
</dbReference>
<dbReference type="PROSITE" id="PS50059">
    <property type="entry name" value="FKBP_PPIASE"/>
    <property type="match status" value="1"/>
</dbReference>
<proteinExistence type="inferred from homology"/>
<organism evidence="8 9">
    <name type="scientific">Stigmatella aurantiaca</name>
    <dbReference type="NCBI Taxonomy" id="41"/>
    <lineage>
        <taxon>Bacteria</taxon>
        <taxon>Pseudomonadati</taxon>
        <taxon>Myxococcota</taxon>
        <taxon>Myxococcia</taxon>
        <taxon>Myxococcales</taxon>
        <taxon>Cystobacterineae</taxon>
        <taxon>Archangiaceae</taxon>
        <taxon>Stigmatella</taxon>
    </lineage>
</organism>
<evidence type="ECO:0000256" key="5">
    <source>
        <dbReference type="PROSITE-ProRule" id="PRU00277"/>
    </source>
</evidence>
<dbReference type="RefSeq" id="WP_083423353.1">
    <property type="nucleotide sequence ID" value="NZ_FOAP01000013.1"/>
</dbReference>
<comment type="catalytic activity">
    <reaction evidence="1 5 6">
        <text>[protein]-peptidylproline (omega=180) = [protein]-peptidylproline (omega=0)</text>
        <dbReference type="Rhea" id="RHEA:16237"/>
        <dbReference type="Rhea" id="RHEA-COMP:10747"/>
        <dbReference type="Rhea" id="RHEA-COMP:10748"/>
        <dbReference type="ChEBI" id="CHEBI:83833"/>
        <dbReference type="ChEBI" id="CHEBI:83834"/>
        <dbReference type="EC" id="5.2.1.8"/>
    </reaction>
</comment>
<keyword evidence="9" id="KW-1185">Reference proteome</keyword>
<dbReference type="InterPro" id="IPR046357">
    <property type="entry name" value="PPIase_dom_sf"/>
</dbReference>
<evidence type="ECO:0000256" key="3">
    <source>
        <dbReference type="ARBA" id="ARBA00023110"/>
    </source>
</evidence>
<feature type="domain" description="PPIase FKBP-type" evidence="7">
    <location>
        <begin position="66"/>
        <end position="152"/>
    </location>
</feature>
<dbReference type="PROSITE" id="PS51257">
    <property type="entry name" value="PROKAR_LIPOPROTEIN"/>
    <property type="match status" value="1"/>
</dbReference>
<sequence length="152" mass="16023">MTRLLLALPLVWLLGCGEEDSPGSGDPTQVTYAPALGVDLAAMQRLDSGLYLQDKTEGTGAVAVSGRPVTVHYTGWLPNGSQFDSSRNRTPFSFTPGRGDVIAGWEQGIPGMKVGGVRRLVLPSSLGYGNRSVGAIPPQSVLVFDVELISIP</sequence>
<gene>
    <name evidence="8" type="ORF">SAMN05444354_113130</name>
</gene>
<evidence type="ECO:0000313" key="9">
    <source>
        <dbReference type="Proteomes" id="UP000182719"/>
    </source>
</evidence>
<evidence type="ECO:0000256" key="1">
    <source>
        <dbReference type="ARBA" id="ARBA00000971"/>
    </source>
</evidence>
<keyword evidence="4 5" id="KW-0413">Isomerase</keyword>
<dbReference type="InterPro" id="IPR001179">
    <property type="entry name" value="PPIase_FKBP_dom"/>
</dbReference>
<reference evidence="9" key="1">
    <citation type="submission" date="2016-10" db="EMBL/GenBank/DDBJ databases">
        <authorList>
            <person name="Varghese N."/>
            <person name="Submissions S."/>
        </authorList>
    </citation>
    <scope>NUCLEOTIDE SEQUENCE [LARGE SCALE GENOMIC DNA]</scope>
    <source>
        <strain evidence="9">DSM 17044</strain>
    </source>
</reference>
<evidence type="ECO:0000256" key="6">
    <source>
        <dbReference type="RuleBase" id="RU003915"/>
    </source>
</evidence>
<evidence type="ECO:0000313" key="8">
    <source>
        <dbReference type="EMBL" id="SEM23672.1"/>
    </source>
</evidence>
<dbReference type="Gene3D" id="3.10.50.40">
    <property type="match status" value="1"/>
</dbReference>